<reference evidence="1" key="2">
    <citation type="journal article" date="2023" name="Science">
        <title>Genomic signatures of disease resistance in endangered staghorn corals.</title>
        <authorList>
            <person name="Vollmer S.V."/>
            <person name="Selwyn J.D."/>
            <person name="Despard B.A."/>
            <person name="Roesel C.L."/>
        </authorList>
    </citation>
    <scope>NUCLEOTIDE SEQUENCE</scope>
    <source>
        <strain evidence="1">K2</strain>
    </source>
</reference>
<name>A0AAD9PUN2_ACRCE</name>
<reference evidence="1" key="1">
    <citation type="journal article" date="2023" name="G3 (Bethesda)">
        <title>Whole genome assembly and annotation of the endangered Caribbean coral Acropora cervicornis.</title>
        <authorList>
            <person name="Selwyn J.D."/>
            <person name="Vollmer S.V."/>
        </authorList>
    </citation>
    <scope>NUCLEOTIDE SEQUENCE</scope>
    <source>
        <strain evidence="1">K2</strain>
    </source>
</reference>
<protein>
    <submittedName>
        <fullName evidence="1">Uncharacterized protein</fullName>
    </submittedName>
</protein>
<dbReference type="EMBL" id="JARQWQ010000126">
    <property type="protein sequence ID" value="KAK2549416.1"/>
    <property type="molecule type" value="Genomic_DNA"/>
</dbReference>
<evidence type="ECO:0000313" key="2">
    <source>
        <dbReference type="Proteomes" id="UP001249851"/>
    </source>
</evidence>
<comment type="caution">
    <text evidence="1">The sequence shown here is derived from an EMBL/GenBank/DDBJ whole genome shotgun (WGS) entry which is preliminary data.</text>
</comment>
<dbReference type="Proteomes" id="UP001249851">
    <property type="component" value="Unassembled WGS sequence"/>
</dbReference>
<evidence type="ECO:0000313" key="1">
    <source>
        <dbReference type="EMBL" id="KAK2549416.1"/>
    </source>
</evidence>
<keyword evidence="2" id="KW-1185">Reference proteome</keyword>
<proteinExistence type="predicted"/>
<sequence length="136" mass="15294">MTCTCERCNQKRVFDCLFVKVDIDLHIARQTQLFLKINSLSPGTMAESCWESSSEEELFLTQSTFTVKSDEYDGMGVSTREGNGKCLEDNAGISEGVLYVPILSISLLECLPAWPHLLNDGSSKPVCLFKTWFERN</sequence>
<gene>
    <name evidence="1" type="ORF">P5673_030090</name>
</gene>
<dbReference type="AlphaFoldDB" id="A0AAD9PUN2"/>
<organism evidence="1 2">
    <name type="scientific">Acropora cervicornis</name>
    <name type="common">Staghorn coral</name>
    <dbReference type="NCBI Taxonomy" id="6130"/>
    <lineage>
        <taxon>Eukaryota</taxon>
        <taxon>Metazoa</taxon>
        <taxon>Cnidaria</taxon>
        <taxon>Anthozoa</taxon>
        <taxon>Hexacorallia</taxon>
        <taxon>Scleractinia</taxon>
        <taxon>Astrocoeniina</taxon>
        <taxon>Acroporidae</taxon>
        <taxon>Acropora</taxon>
    </lineage>
</organism>
<accession>A0AAD9PUN2</accession>